<dbReference type="Gene3D" id="2.120.10.70">
    <property type="entry name" value="Fucose-specific lectin"/>
    <property type="match status" value="1"/>
</dbReference>
<reference evidence="3" key="2">
    <citation type="submission" date="2023-06" db="EMBL/GenBank/DDBJ databases">
        <authorList>
            <consortium name="Lawrence Berkeley National Laboratory"/>
            <person name="Haridas S."/>
            <person name="Hensen N."/>
            <person name="Bonometti L."/>
            <person name="Westerberg I."/>
            <person name="Brannstrom I.O."/>
            <person name="Guillou S."/>
            <person name="Cros-Aarteil S."/>
            <person name="Calhoun S."/>
            <person name="Kuo A."/>
            <person name="Mondo S."/>
            <person name="Pangilinan J."/>
            <person name="Riley R."/>
            <person name="Labutti K."/>
            <person name="Andreopoulos B."/>
            <person name="Lipzen A."/>
            <person name="Chen C."/>
            <person name="Yanf M."/>
            <person name="Daum C."/>
            <person name="Ng V."/>
            <person name="Clum A."/>
            <person name="Steindorff A."/>
            <person name="Ohm R."/>
            <person name="Martin F."/>
            <person name="Silar P."/>
            <person name="Natvig D."/>
            <person name="Lalanne C."/>
            <person name="Gautier V."/>
            <person name="Ament-Velasquez S.L."/>
            <person name="Kruys A."/>
            <person name="Hutchinson M.I."/>
            <person name="Powell A.J."/>
            <person name="Barry K."/>
            <person name="Miller A.N."/>
            <person name="Grigoriev I.V."/>
            <person name="Debuchy R."/>
            <person name="Gladieux P."/>
            <person name="Thoren M.H."/>
            <person name="Johannesson H."/>
        </authorList>
    </citation>
    <scope>NUCLEOTIDE SEQUENCE</scope>
    <source>
        <strain evidence="3">CBS 955.72</strain>
    </source>
</reference>
<dbReference type="SUPFAM" id="SSF89372">
    <property type="entry name" value="Fucose-specific lectin"/>
    <property type="match status" value="1"/>
</dbReference>
<feature type="region of interest" description="Disordered" evidence="1">
    <location>
        <begin position="178"/>
        <end position="199"/>
    </location>
</feature>
<sequence>MSTCSGLTMTSVQGHGVRGDAASNARISDVSRDDESPGTPEVTAESTPQLNTREIEGQEIEASAPEHPASILQEKKELIEIFAATLLSDSKADLDTQKITVPHSNLEPRRDAGAPELAHEPAGLEHVSNIEILASSNTPPKWLTRRRLYMLGGALLIFVLAATLTIGLVVGLAVRRTSDPQTSSPTSAPPPASTPAAACGTNPSQLHRQLLSAASIDSRLFLFGRGTDGGIHVLDNLRTWSPLGTSLFAGPPTSIAWHPWSQPRVTVFAPSINAKTSVLTTTWGNGSWDANWENLGESAGSPVAVCRLPEGYISSAVGSPERIDQWVVNRESRGVFHDFWQYLVDDFQEPATYTEWEGSMANQASAGGAGVVCRGSDPMHTLVVYANGTDSVRFRHYMGGLRTWNPWIDLGGEFVGDPVLLEVGESMFSFFGIGSEGGLHTFNWTNATGPGYRPAVVSLGGGFASVPSAVVTSREPLRLDVVGLGVDGDVKHIAYRDQKWGEWEDLGVQASTAPFLFTYGTNTDAGESSKTLLATVGENNELRLSSWANSESTSSSGWKSLVGNWNSVGGNLTLASMCSTDGLPSLQPRTSEGK</sequence>
<evidence type="ECO:0000313" key="4">
    <source>
        <dbReference type="Proteomes" id="UP001275084"/>
    </source>
</evidence>
<evidence type="ECO:0000313" key="3">
    <source>
        <dbReference type="EMBL" id="KAK3350328.1"/>
    </source>
</evidence>
<evidence type="ECO:0000256" key="1">
    <source>
        <dbReference type="SAM" id="MobiDB-lite"/>
    </source>
</evidence>
<keyword evidence="4" id="KW-1185">Reference proteome</keyword>
<comment type="caution">
    <text evidence="3">The sequence shown here is derived from an EMBL/GenBank/DDBJ whole genome shotgun (WGS) entry which is preliminary data.</text>
</comment>
<organism evidence="3 4">
    <name type="scientific">Lasiosphaeria hispida</name>
    <dbReference type="NCBI Taxonomy" id="260671"/>
    <lineage>
        <taxon>Eukaryota</taxon>
        <taxon>Fungi</taxon>
        <taxon>Dikarya</taxon>
        <taxon>Ascomycota</taxon>
        <taxon>Pezizomycotina</taxon>
        <taxon>Sordariomycetes</taxon>
        <taxon>Sordariomycetidae</taxon>
        <taxon>Sordariales</taxon>
        <taxon>Lasiosphaeriaceae</taxon>
        <taxon>Lasiosphaeria</taxon>
    </lineage>
</organism>
<dbReference type="EMBL" id="JAUIQD010000005">
    <property type="protein sequence ID" value="KAK3350328.1"/>
    <property type="molecule type" value="Genomic_DNA"/>
</dbReference>
<feature type="region of interest" description="Disordered" evidence="1">
    <location>
        <begin position="1"/>
        <end position="54"/>
    </location>
</feature>
<evidence type="ECO:0000256" key="2">
    <source>
        <dbReference type="SAM" id="Phobius"/>
    </source>
</evidence>
<keyword evidence="2" id="KW-1133">Transmembrane helix</keyword>
<name>A0AAJ0HGB9_9PEZI</name>
<feature type="compositionally biased region" description="Polar residues" evidence="1">
    <location>
        <begin position="1"/>
        <end position="13"/>
    </location>
</feature>
<feature type="transmembrane region" description="Helical" evidence="2">
    <location>
        <begin position="148"/>
        <end position="174"/>
    </location>
</feature>
<keyword evidence="2" id="KW-0472">Membrane</keyword>
<dbReference type="Proteomes" id="UP001275084">
    <property type="component" value="Unassembled WGS sequence"/>
</dbReference>
<dbReference type="AlphaFoldDB" id="A0AAJ0HGB9"/>
<protein>
    <recommendedName>
        <fullName evidence="5">Fucose-specific lectin</fullName>
    </recommendedName>
</protein>
<proteinExistence type="predicted"/>
<reference evidence="3" key="1">
    <citation type="journal article" date="2023" name="Mol. Phylogenet. Evol.">
        <title>Genome-scale phylogeny and comparative genomics of the fungal order Sordariales.</title>
        <authorList>
            <person name="Hensen N."/>
            <person name="Bonometti L."/>
            <person name="Westerberg I."/>
            <person name="Brannstrom I.O."/>
            <person name="Guillou S."/>
            <person name="Cros-Aarteil S."/>
            <person name="Calhoun S."/>
            <person name="Haridas S."/>
            <person name="Kuo A."/>
            <person name="Mondo S."/>
            <person name="Pangilinan J."/>
            <person name="Riley R."/>
            <person name="LaButti K."/>
            <person name="Andreopoulos B."/>
            <person name="Lipzen A."/>
            <person name="Chen C."/>
            <person name="Yan M."/>
            <person name="Daum C."/>
            <person name="Ng V."/>
            <person name="Clum A."/>
            <person name="Steindorff A."/>
            <person name="Ohm R.A."/>
            <person name="Martin F."/>
            <person name="Silar P."/>
            <person name="Natvig D.O."/>
            <person name="Lalanne C."/>
            <person name="Gautier V."/>
            <person name="Ament-Velasquez S.L."/>
            <person name="Kruys A."/>
            <person name="Hutchinson M.I."/>
            <person name="Powell A.J."/>
            <person name="Barry K."/>
            <person name="Miller A.N."/>
            <person name="Grigoriev I.V."/>
            <person name="Debuchy R."/>
            <person name="Gladieux P."/>
            <person name="Hiltunen Thoren M."/>
            <person name="Johannesson H."/>
        </authorList>
    </citation>
    <scope>NUCLEOTIDE SEQUENCE</scope>
    <source>
        <strain evidence="3">CBS 955.72</strain>
    </source>
</reference>
<evidence type="ECO:0008006" key="5">
    <source>
        <dbReference type="Google" id="ProtNLM"/>
    </source>
</evidence>
<gene>
    <name evidence="3" type="ORF">B0T25DRAFT_550279</name>
</gene>
<keyword evidence="2" id="KW-0812">Transmembrane</keyword>
<accession>A0AAJ0HGB9</accession>